<dbReference type="Proteomes" id="UP000410492">
    <property type="component" value="Unassembled WGS sequence"/>
</dbReference>
<keyword evidence="2" id="KW-1185">Reference proteome</keyword>
<dbReference type="AlphaFoldDB" id="A0A653CS41"/>
<proteinExistence type="predicted"/>
<sequence length="67" mass="7526">MGLLTNTSLAKFWTSYANVVKSSLASCVRLCNWPCNSSVKCASPKRNLVQMLFYHSHVSLTSRDFPK</sequence>
<gene>
    <name evidence="1" type="ORF">CALMAC_LOCUS11386</name>
</gene>
<accession>A0A653CS41</accession>
<name>A0A653CS41_CALMS</name>
<evidence type="ECO:0000313" key="2">
    <source>
        <dbReference type="Proteomes" id="UP000410492"/>
    </source>
</evidence>
<protein>
    <submittedName>
        <fullName evidence="1">Uncharacterized protein</fullName>
    </submittedName>
</protein>
<organism evidence="1 2">
    <name type="scientific">Callosobruchus maculatus</name>
    <name type="common">Southern cowpea weevil</name>
    <name type="synonym">Pulse bruchid</name>
    <dbReference type="NCBI Taxonomy" id="64391"/>
    <lineage>
        <taxon>Eukaryota</taxon>
        <taxon>Metazoa</taxon>
        <taxon>Ecdysozoa</taxon>
        <taxon>Arthropoda</taxon>
        <taxon>Hexapoda</taxon>
        <taxon>Insecta</taxon>
        <taxon>Pterygota</taxon>
        <taxon>Neoptera</taxon>
        <taxon>Endopterygota</taxon>
        <taxon>Coleoptera</taxon>
        <taxon>Polyphaga</taxon>
        <taxon>Cucujiformia</taxon>
        <taxon>Chrysomeloidea</taxon>
        <taxon>Chrysomelidae</taxon>
        <taxon>Bruchinae</taxon>
        <taxon>Bruchini</taxon>
        <taxon>Callosobruchus</taxon>
    </lineage>
</organism>
<evidence type="ECO:0000313" key="1">
    <source>
        <dbReference type="EMBL" id="VEN50735.1"/>
    </source>
</evidence>
<reference evidence="1 2" key="1">
    <citation type="submission" date="2019-01" db="EMBL/GenBank/DDBJ databases">
        <authorList>
            <person name="Sayadi A."/>
        </authorList>
    </citation>
    <scope>NUCLEOTIDE SEQUENCE [LARGE SCALE GENOMIC DNA]</scope>
</reference>
<dbReference type="EMBL" id="CAACVG010008682">
    <property type="protein sequence ID" value="VEN50735.1"/>
    <property type="molecule type" value="Genomic_DNA"/>
</dbReference>